<evidence type="ECO:0000256" key="3">
    <source>
        <dbReference type="ARBA" id="ARBA00022692"/>
    </source>
</evidence>
<evidence type="ECO:0000256" key="5">
    <source>
        <dbReference type="ARBA" id="ARBA00023136"/>
    </source>
</evidence>
<evidence type="ECO:0000256" key="6">
    <source>
        <dbReference type="SAM" id="Phobius"/>
    </source>
</evidence>
<dbReference type="PANTHER" id="PTHR30074:SF4">
    <property type="entry name" value="NI_FE-HYDROGENASE 2 B-TYPE CYTOCHROME SUBUNIT-RELATED"/>
    <property type="match status" value="1"/>
</dbReference>
<feature type="transmembrane region" description="Helical" evidence="6">
    <location>
        <begin position="12"/>
        <end position="31"/>
    </location>
</feature>
<accession>A0A3P3VPZ5</accession>
<gene>
    <name evidence="7" type="ORF">D0544_00610</name>
</gene>
<evidence type="ECO:0000313" key="8">
    <source>
        <dbReference type="Proteomes" id="UP000280792"/>
    </source>
</evidence>
<dbReference type="InterPro" id="IPR051817">
    <property type="entry name" value="FDH_cytochrome_b556_subunit"/>
</dbReference>
<feature type="transmembrane region" description="Helical" evidence="6">
    <location>
        <begin position="51"/>
        <end position="79"/>
    </location>
</feature>
<evidence type="ECO:0000256" key="1">
    <source>
        <dbReference type="ARBA" id="ARBA00004651"/>
    </source>
</evidence>
<name>A0A3P3VPZ5_9GAMM</name>
<keyword evidence="8" id="KW-1185">Reference proteome</keyword>
<feature type="transmembrane region" description="Helical" evidence="6">
    <location>
        <begin position="248"/>
        <end position="265"/>
    </location>
</feature>
<feature type="transmembrane region" description="Helical" evidence="6">
    <location>
        <begin position="314"/>
        <end position="335"/>
    </location>
</feature>
<dbReference type="NCBIfam" id="NF008133">
    <property type="entry name" value="PRK10881.1"/>
    <property type="match status" value="1"/>
</dbReference>
<dbReference type="GO" id="GO:0009061">
    <property type="term" value="P:anaerobic respiration"/>
    <property type="evidence" value="ECO:0007669"/>
    <property type="project" value="TreeGrafter"/>
</dbReference>
<evidence type="ECO:0000256" key="2">
    <source>
        <dbReference type="ARBA" id="ARBA00022475"/>
    </source>
</evidence>
<sequence length="380" mass="41970">MSNQYQRLDHKIVTLPFVFLCLLIGITALILVERFVFGLGAVTNLNDGYPWGVWVVYDVIIGTGFATGGWALAMVVYIANKGKYHPLVRPALLASLFGYSLGAFSAFVDMGRYWQAYNMFLPWQMNFNSVMLEVGLCVTAYTIILVLEFAPAFLDRFKAPRLKELLDRWLFVILGLGVLLPAMHQSSLGSMLIAAGHKVDPLWQSVSLQPLFALITAIAMGFSIVIFEASLVTAGYRRPSETHLLKGLGKIIVYLLVGYFVLRFGDLLLRGELGRAFAGDLRGNMFLIETLLFLTPLVILLSPKRRSSGAQLMIAAVSLLLAGALFRANAFMIAWHPGGGYVYFPSTKELLLSIGFIAIELAGYLAIVKWLPVLPKVEHA</sequence>
<feature type="transmembrane region" description="Helical" evidence="6">
    <location>
        <begin position="285"/>
        <end position="302"/>
    </location>
</feature>
<reference evidence="7 8" key="1">
    <citation type="submission" date="2018-08" db="EMBL/GenBank/DDBJ databases">
        <authorList>
            <person name="Khan S.A."/>
        </authorList>
    </citation>
    <scope>NUCLEOTIDE SEQUENCE [LARGE SCALE GENOMIC DNA]</scope>
    <source>
        <strain evidence="7 8">GTF-13</strain>
    </source>
</reference>
<feature type="transmembrane region" description="Helical" evidence="6">
    <location>
        <begin position="211"/>
        <end position="236"/>
    </location>
</feature>
<keyword evidence="4 6" id="KW-1133">Transmembrane helix</keyword>
<proteinExistence type="predicted"/>
<dbReference type="Proteomes" id="UP000280792">
    <property type="component" value="Unassembled WGS sequence"/>
</dbReference>
<dbReference type="RefSeq" id="WP_125013835.1">
    <property type="nucleotide sequence ID" value="NZ_QWEZ01000001.1"/>
</dbReference>
<comment type="caution">
    <text evidence="7">The sequence shown here is derived from an EMBL/GenBank/DDBJ whole genome shotgun (WGS) entry which is preliminary data.</text>
</comment>
<organism evidence="7 8">
    <name type="scientific">Aestuariirhabdus litorea</name>
    <dbReference type="NCBI Taxonomy" id="2528527"/>
    <lineage>
        <taxon>Bacteria</taxon>
        <taxon>Pseudomonadati</taxon>
        <taxon>Pseudomonadota</taxon>
        <taxon>Gammaproteobacteria</taxon>
        <taxon>Oceanospirillales</taxon>
        <taxon>Aestuariirhabdaceae</taxon>
        <taxon>Aestuariirhabdus</taxon>
    </lineage>
</organism>
<comment type="subcellular location">
    <subcellularLocation>
        <location evidence="1">Cell membrane</location>
        <topology evidence="1">Multi-pass membrane protein</topology>
    </subcellularLocation>
</comment>
<feature type="transmembrane region" description="Helical" evidence="6">
    <location>
        <begin position="166"/>
        <end position="183"/>
    </location>
</feature>
<dbReference type="EMBL" id="QWEZ01000001">
    <property type="protein sequence ID" value="RRJ83659.1"/>
    <property type="molecule type" value="Genomic_DNA"/>
</dbReference>
<dbReference type="AlphaFoldDB" id="A0A3P3VPZ5"/>
<keyword evidence="2" id="KW-1003">Cell membrane</keyword>
<feature type="transmembrane region" description="Helical" evidence="6">
    <location>
        <begin position="350"/>
        <end position="371"/>
    </location>
</feature>
<dbReference type="PANTHER" id="PTHR30074">
    <property type="entry name" value="FORMATE DEHYDROGENASE, NITRATE-INDUCIBLE, CYTOCHROME B556 FDN SUBUNIT"/>
    <property type="match status" value="1"/>
</dbReference>
<evidence type="ECO:0000256" key="4">
    <source>
        <dbReference type="ARBA" id="ARBA00022989"/>
    </source>
</evidence>
<keyword evidence="5 6" id="KW-0472">Membrane</keyword>
<keyword evidence="3 6" id="KW-0812">Transmembrane</keyword>
<protein>
    <submittedName>
        <fullName evidence="7">Ni/Fe-hydrogenase cytochrome b subunit</fullName>
    </submittedName>
</protein>
<dbReference type="GO" id="GO:0005886">
    <property type="term" value="C:plasma membrane"/>
    <property type="evidence" value="ECO:0007669"/>
    <property type="project" value="UniProtKB-SubCell"/>
</dbReference>
<feature type="transmembrane region" description="Helical" evidence="6">
    <location>
        <begin position="130"/>
        <end position="154"/>
    </location>
</feature>
<evidence type="ECO:0000313" key="7">
    <source>
        <dbReference type="EMBL" id="RRJ83659.1"/>
    </source>
</evidence>
<feature type="transmembrane region" description="Helical" evidence="6">
    <location>
        <begin position="91"/>
        <end position="110"/>
    </location>
</feature>
<reference evidence="7 8" key="2">
    <citation type="submission" date="2018-12" db="EMBL/GenBank/DDBJ databases">
        <title>Simiduia agarivorans gen. nov., sp. nov., a marine, agarolytic bacterium isolated from shallow coastal water from Keelung, Taiwan.</title>
        <authorList>
            <person name="Shieh W.Y."/>
        </authorList>
    </citation>
    <scope>NUCLEOTIDE SEQUENCE [LARGE SCALE GENOMIC DNA]</scope>
    <source>
        <strain evidence="7 8">GTF-13</strain>
    </source>
</reference>